<accession>A0A1I6LK77</accession>
<keyword evidence="1" id="KW-0004">4Fe-4S</keyword>
<evidence type="ECO:0000313" key="6">
    <source>
        <dbReference type="EMBL" id="SFS03869.1"/>
    </source>
</evidence>
<evidence type="ECO:0000256" key="3">
    <source>
        <dbReference type="ARBA" id="ARBA00023004"/>
    </source>
</evidence>
<organism evidence="6 7">
    <name type="scientific">Granulicella pectinivorans</name>
    <dbReference type="NCBI Taxonomy" id="474950"/>
    <lineage>
        <taxon>Bacteria</taxon>
        <taxon>Pseudomonadati</taxon>
        <taxon>Acidobacteriota</taxon>
        <taxon>Terriglobia</taxon>
        <taxon>Terriglobales</taxon>
        <taxon>Acidobacteriaceae</taxon>
        <taxon>Granulicella</taxon>
    </lineage>
</organism>
<evidence type="ECO:0000313" key="7">
    <source>
        <dbReference type="Proteomes" id="UP000199024"/>
    </source>
</evidence>
<keyword evidence="6" id="KW-0378">Hydrolase</keyword>
<keyword evidence="2" id="KW-0479">Metal-binding</keyword>
<dbReference type="AlphaFoldDB" id="A0A1I6LK77"/>
<dbReference type="EMBL" id="FOZL01000001">
    <property type="protein sequence ID" value="SFS03869.1"/>
    <property type="molecule type" value="Genomic_DNA"/>
</dbReference>
<dbReference type="SMART" id="SM00478">
    <property type="entry name" value="ENDO3c"/>
    <property type="match status" value="1"/>
</dbReference>
<dbReference type="SUPFAM" id="SSF48150">
    <property type="entry name" value="DNA-glycosylase"/>
    <property type="match status" value="1"/>
</dbReference>
<dbReference type="PANTHER" id="PTHR10359:SF19">
    <property type="entry name" value="DNA REPAIR GLYCOSYLASE MJ1434-RELATED"/>
    <property type="match status" value="1"/>
</dbReference>
<dbReference type="CDD" id="cd00056">
    <property type="entry name" value="ENDO3c"/>
    <property type="match status" value="1"/>
</dbReference>
<dbReference type="Gene3D" id="1.10.1670.10">
    <property type="entry name" value="Helix-hairpin-Helix base-excision DNA repair enzymes (C-terminal)"/>
    <property type="match status" value="1"/>
</dbReference>
<dbReference type="GO" id="GO:0004519">
    <property type="term" value="F:endonuclease activity"/>
    <property type="evidence" value="ECO:0007669"/>
    <property type="project" value="UniProtKB-KW"/>
</dbReference>
<reference evidence="6 7" key="1">
    <citation type="submission" date="2016-10" db="EMBL/GenBank/DDBJ databases">
        <authorList>
            <person name="de Groot N.N."/>
        </authorList>
    </citation>
    <scope>NUCLEOTIDE SEQUENCE [LARGE SCALE GENOMIC DNA]</scope>
    <source>
        <strain evidence="6 7">DSM 21001</strain>
    </source>
</reference>
<keyword evidence="6" id="KW-0540">Nuclease</keyword>
<dbReference type="InterPro" id="IPR003265">
    <property type="entry name" value="HhH-GPD_domain"/>
</dbReference>
<keyword evidence="4" id="KW-0411">Iron-sulfur</keyword>
<dbReference type="InterPro" id="IPR023170">
    <property type="entry name" value="HhH_base_excis_C"/>
</dbReference>
<dbReference type="InterPro" id="IPR000571">
    <property type="entry name" value="Znf_CCCH"/>
</dbReference>
<dbReference type="GO" id="GO:0006284">
    <property type="term" value="P:base-excision repair"/>
    <property type="evidence" value="ECO:0007669"/>
    <property type="project" value="InterPro"/>
</dbReference>
<dbReference type="InterPro" id="IPR011257">
    <property type="entry name" value="DNA_glycosylase"/>
</dbReference>
<dbReference type="Proteomes" id="UP000199024">
    <property type="component" value="Unassembled WGS sequence"/>
</dbReference>
<dbReference type="GO" id="GO:0046872">
    <property type="term" value="F:metal ion binding"/>
    <property type="evidence" value="ECO:0007669"/>
    <property type="project" value="UniProtKB-KW"/>
</dbReference>
<dbReference type="GO" id="GO:0051539">
    <property type="term" value="F:4 iron, 4 sulfur cluster binding"/>
    <property type="evidence" value="ECO:0007669"/>
    <property type="project" value="UniProtKB-KW"/>
</dbReference>
<dbReference type="PROSITE" id="PS50103">
    <property type="entry name" value="ZF_C3H1"/>
    <property type="match status" value="1"/>
</dbReference>
<evidence type="ECO:0000256" key="2">
    <source>
        <dbReference type="ARBA" id="ARBA00022723"/>
    </source>
</evidence>
<sequence>MTELLFQPPADPRLPEIHQILLERYGQPKTREPWDPLTQFIYSILSSRTKTDVSHEALRALRARFGTWDNLRDAPVEEIERTIGMITFPETKAPWLKTALMQITARYGELTLDFLAKYRTDKIRIWLEQFEGVGPKTSAAVVNFSTLRRKALCIDSHHLRVTQRLGLTPRADAATTEERLMRLVPPEWTAEMLDEHHALIKIHGQTLCTFAEPRCGSCPLLERCPYGTKHTRP</sequence>
<gene>
    <name evidence="6" type="ORF">SAMN05421771_0824</name>
</gene>
<proteinExistence type="predicted"/>
<dbReference type="PIRSF" id="PIRSF001435">
    <property type="entry name" value="Nth"/>
    <property type="match status" value="1"/>
</dbReference>
<dbReference type="OrthoDB" id="9800977at2"/>
<dbReference type="Gene3D" id="1.10.340.30">
    <property type="entry name" value="Hypothetical protein, domain 2"/>
    <property type="match status" value="1"/>
</dbReference>
<feature type="domain" description="C3H1-type" evidence="5">
    <location>
        <begin position="207"/>
        <end position="233"/>
    </location>
</feature>
<dbReference type="Pfam" id="PF00730">
    <property type="entry name" value="HhH-GPD"/>
    <property type="match status" value="1"/>
</dbReference>
<evidence type="ECO:0000259" key="5">
    <source>
        <dbReference type="PROSITE" id="PS50103"/>
    </source>
</evidence>
<dbReference type="STRING" id="474950.SAMN05421771_0824"/>
<evidence type="ECO:0000256" key="1">
    <source>
        <dbReference type="ARBA" id="ARBA00022485"/>
    </source>
</evidence>
<keyword evidence="3" id="KW-0408">Iron</keyword>
<evidence type="ECO:0000256" key="4">
    <source>
        <dbReference type="ARBA" id="ARBA00023014"/>
    </source>
</evidence>
<keyword evidence="7" id="KW-1185">Reference proteome</keyword>
<protein>
    <submittedName>
        <fullName evidence="6">Endonuclease-3</fullName>
    </submittedName>
</protein>
<dbReference type="RefSeq" id="WP_089836854.1">
    <property type="nucleotide sequence ID" value="NZ_FOZL01000001.1"/>
</dbReference>
<dbReference type="PANTHER" id="PTHR10359">
    <property type="entry name" value="A/G-SPECIFIC ADENINE GLYCOSYLASE/ENDONUCLEASE III"/>
    <property type="match status" value="1"/>
</dbReference>
<keyword evidence="6" id="KW-0255">Endonuclease</keyword>
<name>A0A1I6LK77_9BACT</name>